<dbReference type="CDD" id="cd00075">
    <property type="entry name" value="HATPase"/>
    <property type="match status" value="1"/>
</dbReference>
<dbReference type="PRINTS" id="PR00344">
    <property type="entry name" value="BCTRLSENSOR"/>
</dbReference>
<dbReference type="SMART" id="SM00304">
    <property type="entry name" value="HAMP"/>
    <property type="match status" value="1"/>
</dbReference>
<dbReference type="SMART" id="SM00388">
    <property type="entry name" value="HisKA"/>
    <property type="match status" value="1"/>
</dbReference>
<protein>
    <recommendedName>
        <fullName evidence="3">histidine kinase</fullName>
        <ecNumber evidence="3">2.7.13.3</ecNumber>
    </recommendedName>
</protein>
<dbReference type="Pfam" id="PF00512">
    <property type="entry name" value="HisKA"/>
    <property type="match status" value="1"/>
</dbReference>
<evidence type="ECO:0000256" key="4">
    <source>
        <dbReference type="ARBA" id="ARBA00022553"/>
    </source>
</evidence>
<dbReference type="PROSITE" id="PS50109">
    <property type="entry name" value="HIS_KIN"/>
    <property type="match status" value="1"/>
</dbReference>
<dbReference type="InterPro" id="IPR004358">
    <property type="entry name" value="Sig_transdc_His_kin-like_C"/>
</dbReference>
<dbReference type="EC" id="2.7.13.3" evidence="3"/>
<reference evidence="12" key="1">
    <citation type="submission" date="2017-03" db="EMBL/GenBank/DDBJ databases">
        <authorList>
            <person name="Rodrigo-Torres L."/>
            <person name="Arahal R.D."/>
            <person name="Lucena T."/>
        </authorList>
    </citation>
    <scope>NUCLEOTIDE SEQUENCE [LARGE SCALE GENOMIC DNA]</scope>
    <source>
        <strain evidence="12">CECT 8411</strain>
    </source>
</reference>
<dbReference type="Proteomes" id="UP000193778">
    <property type="component" value="Unassembled WGS sequence"/>
</dbReference>
<keyword evidence="7" id="KW-0902">Two-component regulatory system</keyword>
<evidence type="ECO:0000256" key="3">
    <source>
        <dbReference type="ARBA" id="ARBA00012438"/>
    </source>
</evidence>
<dbReference type="InterPro" id="IPR036890">
    <property type="entry name" value="HATPase_C_sf"/>
</dbReference>
<dbReference type="SMART" id="SM00387">
    <property type="entry name" value="HATPase_c"/>
    <property type="match status" value="1"/>
</dbReference>
<dbReference type="Pfam" id="PF00672">
    <property type="entry name" value="HAMP"/>
    <property type="match status" value="1"/>
</dbReference>
<feature type="domain" description="Histidine kinase" evidence="9">
    <location>
        <begin position="174"/>
        <end position="388"/>
    </location>
</feature>
<comment type="catalytic activity">
    <reaction evidence="1">
        <text>ATP + protein L-histidine = ADP + protein N-phospho-L-histidine.</text>
        <dbReference type="EC" id="2.7.13.3"/>
    </reaction>
</comment>
<proteinExistence type="predicted"/>
<dbReference type="InterPro" id="IPR005467">
    <property type="entry name" value="His_kinase_dom"/>
</dbReference>
<dbReference type="SUPFAM" id="SSF47384">
    <property type="entry name" value="Homodimeric domain of signal transducing histidine kinase"/>
    <property type="match status" value="1"/>
</dbReference>
<evidence type="ECO:0000256" key="2">
    <source>
        <dbReference type="ARBA" id="ARBA00004370"/>
    </source>
</evidence>
<sequence>MTRRRWKLRTQLSLSMIFMALTVLGVFIIGMAAFYLFLQDLWLANLSAAHRTTLDALINNESVSPDALTTLIAAFSLYWGGGEYALAELAALIALIALAVLSSVVIGLLAARRLSAPIETVTRAALEIAGGNLTLEIPDSAGGVLETEDLLSGFRVMTKGLEQAEREANDSAAAIAHELRTPLTILRGRLQGLGDGVFTPSKDMTDGLIAQVDTLSRIVDELDLLSRLSAGQLVPQVIEIDLVEEVKRVITTMRPDLDRLEMKLETSFVPVFLQADPVRLRQALTALIDNAMRYAASGQYIKVVIHADDTFAYLRVVDHGPGIDPADSEKIFDRWWRADSSRNRAAGGTGLGLSVVRAIARAHGGDVIAQNNQTCTGAELALKLPLHRAGGVAEQAEI</sequence>
<dbReference type="InterPro" id="IPR003660">
    <property type="entry name" value="HAMP_dom"/>
</dbReference>
<evidence type="ECO:0000259" key="10">
    <source>
        <dbReference type="PROSITE" id="PS50885"/>
    </source>
</evidence>
<evidence type="ECO:0000259" key="9">
    <source>
        <dbReference type="PROSITE" id="PS50109"/>
    </source>
</evidence>
<dbReference type="PROSITE" id="PS50885">
    <property type="entry name" value="HAMP"/>
    <property type="match status" value="1"/>
</dbReference>
<keyword evidence="8" id="KW-0472">Membrane</keyword>
<keyword evidence="6 11" id="KW-0418">Kinase</keyword>
<keyword evidence="4" id="KW-0597">Phosphoprotein</keyword>
<dbReference type="EMBL" id="FWFP01000009">
    <property type="protein sequence ID" value="SLN64086.1"/>
    <property type="molecule type" value="Genomic_DNA"/>
</dbReference>
<dbReference type="GO" id="GO:0016020">
    <property type="term" value="C:membrane"/>
    <property type="evidence" value="ECO:0007669"/>
    <property type="project" value="UniProtKB-SubCell"/>
</dbReference>
<keyword evidence="12" id="KW-1185">Reference proteome</keyword>
<dbReference type="PANTHER" id="PTHR43711:SF28">
    <property type="entry name" value="SENSOR HISTIDINE KINASE YXDK"/>
    <property type="match status" value="1"/>
</dbReference>
<comment type="subcellular location">
    <subcellularLocation>
        <location evidence="2">Membrane</location>
    </subcellularLocation>
</comment>
<dbReference type="CDD" id="cd00082">
    <property type="entry name" value="HisKA"/>
    <property type="match status" value="1"/>
</dbReference>
<feature type="domain" description="HAMP" evidence="10">
    <location>
        <begin position="112"/>
        <end position="166"/>
    </location>
</feature>
<dbReference type="PANTHER" id="PTHR43711">
    <property type="entry name" value="TWO-COMPONENT HISTIDINE KINASE"/>
    <property type="match status" value="1"/>
</dbReference>
<keyword evidence="5 11" id="KW-0808">Transferase</keyword>
<dbReference type="AlphaFoldDB" id="A0A1X6ZXQ4"/>
<evidence type="ECO:0000313" key="12">
    <source>
        <dbReference type="Proteomes" id="UP000193778"/>
    </source>
</evidence>
<feature type="transmembrane region" description="Helical" evidence="8">
    <location>
        <begin position="89"/>
        <end position="111"/>
    </location>
</feature>
<dbReference type="Pfam" id="PF02518">
    <property type="entry name" value="HATPase_c"/>
    <property type="match status" value="1"/>
</dbReference>
<dbReference type="RefSeq" id="WP_085823673.1">
    <property type="nucleotide sequence ID" value="NZ_FWFP01000009.1"/>
</dbReference>
<dbReference type="SUPFAM" id="SSF55874">
    <property type="entry name" value="ATPase domain of HSP90 chaperone/DNA topoisomerase II/histidine kinase"/>
    <property type="match status" value="1"/>
</dbReference>
<dbReference type="InterPro" id="IPR003661">
    <property type="entry name" value="HisK_dim/P_dom"/>
</dbReference>
<evidence type="ECO:0000256" key="8">
    <source>
        <dbReference type="SAM" id="Phobius"/>
    </source>
</evidence>
<dbReference type="InterPro" id="IPR003594">
    <property type="entry name" value="HATPase_dom"/>
</dbReference>
<feature type="transmembrane region" description="Helical" evidence="8">
    <location>
        <begin position="12"/>
        <end position="38"/>
    </location>
</feature>
<evidence type="ECO:0000256" key="5">
    <source>
        <dbReference type="ARBA" id="ARBA00022679"/>
    </source>
</evidence>
<evidence type="ECO:0000256" key="7">
    <source>
        <dbReference type="ARBA" id="ARBA00023012"/>
    </source>
</evidence>
<evidence type="ECO:0000256" key="6">
    <source>
        <dbReference type="ARBA" id="ARBA00022777"/>
    </source>
</evidence>
<evidence type="ECO:0000313" key="11">
    <source>
        <dbReference type="EMBL" id="SLN64086.1"/>
    </source>
</evidence>
<accession>A0A1X6ZXQ4</accession>
<dbReference type="Gene3D" id="6.10.340.10">
    <property type="match status" value="1"/>
</dbReference>
<organism evidence="11 12">
    <name type="scientific">Ruegeria meonggei</name>
    <dbReference type="NCBI Taxonomy" id="1446476"/>
    <lineage>
        <taxon>Bacteria</taxon>
        <taxon>Pseudomonadati</taxon>
        <taxon>Pseudomonadota</taxon>
        <taxon>Alphaproteobacteria</taxon>
        <taxon>Rhodobacterales</taxon>
        <taxon>Roseobacteraceae</taxon>
        <taxon>Ruegeria</taxon>
    </lineage>
</organism>
<keyword evidence="8" id="KW-1133">Transmembrane helix</keyword>
<dbReference type="GO" id="GO:0000155">
    <property type="term" value="F:phosphorelay sensor kinase activity"/>
    <property type="evidence" value="ECO:0007669"/>
    <property type="project" value="InterPro"/>
</dbReference>
<dbReference type="Gene3D" id="1.10.287.130">
    <property type="match status" value="1"/>
</dbReference>
<evidence type="ECO:0000256" key="1">
    <source>
        <dbReference type="ARBA" id="ARBA00000085"/>
    </source>
</evidence>
<dbReference type="OrthoDB" id="9804645at2"/>
<gene>
    <name evidence="11" type="primary">baeS_2</name>
    <name evidence="11" type="ORF">RUM8411_03192</name>
</gene>
<keyword evidence="8" id="KW-0812">Transmembrane</keyword>
<name>A0A1X6ZXQ4_9RHOB</name>
<dbReference type="Gene3D" id="3.30.565.10">
    <property type="entry name" value="Histidine kinase-like ATPase, C-terminal domain"/>
    <property type="match status" value="1"/>
</dbReference>
<dbReference type="InterPro" id="IPR050736">
    <property type="entry name" value="Sensor_HK_Regulatory"/>
</dbReference>
<dbReference type="InterPro" id="IPR036097">
    <property type="entry name" value="HisK_dim/P_sf"/>
</dbReference>